<keyword evidence="3" id="KW-1185">Reference proteome</keyword>
<feature type="transmembrane region" description="Helical" evidence="1">
    <location>
        <begin position="67"/>
        <end position="86"/>
    </location>
</feature>
<proteinExistence type="predicted"/>
<dbReference type="RefSeq" id="WP_209705254.1">
    <property type="nucleotide sequence ID" value="NZ_JAFIDA010000001.1"/>
</dbReference>
<sequence>MSIIVWGIIACEVGFWVVMLLGLAARYLLRLQRLSTALLLSVPVIDVLLLTLIAWDLLANRAVADFAHGLGAVYLGFTVAFGHQLISTVDAHFAHRFGGGPAPTKRPKTGPAHVRYEWQQWLRALLAGAIASLVLGAIILLVGDPARTAELANWYPRIGLVLVIWLITGPLWDLVADVFRSREPSEQLSS</sequence>
<organism evidence="2 3">
    <name type="scientific">Leucobacter exalbidus</name>
    <dbReference type="NCBI Taxonomy" id="662960"/>
    <lineage>
        <taxon>Bacteria</taxon>
        <taxon>Bacillati</taxon>
        <taxon>Actinomycetota</taxon>
        <taxon>Actinomycetes</taxon>
        <taxon>Micrococcales</taxon>
        <taxon>Microbacteriaceae</taxon>
        <taxon>Leucobacter</taxon>
    </lineage>
</organism>
<evidence type="ECO:0000313" key="2">
    <source>
        <dbReference type="EMBL" id="MBP1326322.1"/>
    </source>
</evidence>
<name>A0A940PT31_9MICO</name>
<reference evidence="2" key="1">
    <citation type="submission" date="2021-02" db="EMBL/GenBank/DDBJ databases">
        <title>Sequencing the genomes of 1000 actinobacteria strains.</title>
        <authorList>
            <person name="Klenk H.-P."/>
        </authorList>
    </citation>
    <scope>NUCLEOTIDE SEQUENCE</scope>
    <source>
        <strain evidence="2">DSM 22850</strain>
    </source>
</reference>
<gene>
    <name evidence="2" type="ORF">JOF28_001554</name>
</gene>
<protein>
    <recommendedName>
        <fullName evidence="4">Membrane protein YmcC</fullName>
    </recommendedName>
</protein>
<evidence type="ECO:0000313" key="3">
    <source>
        <dbReference type="Proteomes" id="UP000675163"/>
    </source>
</evidence>
<keyword evidence="1" id="KW-0472">Membrane</keyword>
<feature type="transmembrane region" description="Helical" evidence="1">
    <location>
        <begin position="36"/>
        <end position="55"/>
    </location>
</feature>
<evidence type="ECO:0008006" key="4">
    <source>
        <dbReference type="Google" id="ProtNLM"/>
    </source>
</evidence>
<keyword evidence="1" id="KW-0812">Transmembrane</keyword>
<keyword evidence="1" id="KW-1133">Transmembrane helix</keyword>
<feature type="transmembrane region" description="Helical" evidence="1">
    <location>
        <begin position="121"/>
        <end position="142"/>
    </location>
</feature>
<feature type="transmembrane region" description="Helical" evidence="1">
    <location>
        <begin position="154"/>
        <end position="175"/>
    </location>
</feature>
<dbReference type="Proteomes" id="UP000675163">
    <property type="component" value="Unassembled WGS sequence"/>
</dbReference>
<accession>A0A940PT31</accession>
<dbReference type="AlphaFoldDB" id="A0A940PT31"/>
<dbReference type="EMBL" id="JAFIDA010000001">
    <property type="protein sequence ID" value="MBP1326322.1"/>
    <property type="molecule type" value="Genomic_DNA"/>
</dbReference>
<evidence type="ECO:0000256" key="1">
    <source>
        <dbReference type="SAM" id="Phobius"/>
    </source>
</evidence>
<feature type="transmembrane region" description="Helical" evidence="1">
    <location>
        <begin position="6"/>
        <end position="29"/>
    </location>
</feature>
<comment type="caution">
    <text evidence="2">The sequence shown here is derived from an EMBL/GenBank/DDBJ whole genome shotgun (WGS) entry which is preliminary data.</text>
</comment>